<dbReference type="PANTHER" id="PTHR21024:SF0">
    <property type="entry name" value="ELECTRON TRANSFER FLAVOPROTEIN REGULATORY FACTOR 1"/>
    <property type="match status" value="1"/>
</dbReference>
<dbReference type="Proteomes" id="UP000235392">
    <property type="component" value="Unassembled WGS sequence"/>
</dbReference>
<feature type="compositionally biased region" description="Polar residues" evidence="2">
    <location>
        <begin position="212"/>
        <end position="224"/>
    </location>
</feature>
<reference evidence="3 4" key="1">
    <citation type="submission" date="2017-11" db="EMBL/GenBank/DDBJ databases">
        <title>De novo assembly and phasing of dikaryotic genomes from two isolates of Puccinia coronata f. sp. avenae, the causal agent of oat crown rust.</title>
        <authorList>
            <person name="Miller M.E."/>
            <person name="Zhang Y."/>
            <person name="Omidvar V."/>
            <person name="Sperschneider J."/>
            <person name="Schwessinger B."/>
            <person name="Raley C."/>
            <person name="Palmer J.M."/>
            <person name="Garnica D."/>
            <person name="Upadhyaya N."/>
            <person name="Rathjen J."/>
            <person name="Taylor J.M."/>
            <person name="Park R.F."/>
            <person name="Dodds P.N."/>
            <person name="Hirsch C.D."/>
            <person name="Kianian S.F."/>
            <person name="Figueroa M."/>
        </authorList>
    </citation>
    <scope>NUCLEOTIDE SEQUENCE [LARGE SCALE GENOMIC DNA]</scope>
    <source>
        <strain evidence="3">12SD80</strain>
    </source>
</reference>
<feature type="compositionally biased region" description="Low complexity" evidence="2">
    <location>
        <begin position="155"/>
        <end position="175"/>
    </location>
</feature>
<comment type="similarity">
    <text evidence="1">Belongs to the complex I LYR family.</text>
</comment>
<dbReference type="EMBL" id="PGCI01000070">
    <property type="protein sequence ID" value="PLW43235.1"/>
    <property type="molecule type" value="Genomic_DNA"/>
</dbReference>
<gene>
    <name evidence="3" type="ORF">PCASD_06998</name>
</gene>
<dbReference type="GO" id="GO:0022904">
    <property type="term" value="P:respiratory electron transport chain"/>
    <property type="evidence" value="ECO:0007669"/>
    <property type="project" value="TreeGrafter"/>
</dbReference>
<dbReference type="GO" id="GO:0005739">
    <property type="term" value="C:mitochondrion"/>
    <property type="evidence" value="ECO:0007669"/>
    <property type="project" value="TreeGrafter"/>
</dbReference>
<sequence length="265" mass="29083">MTQSGILRHQAVKVYKQLIRLSDHYPDPSYNLAGKTRECFRSTMSQLEGIQDGTLREEELAKSISKAIFIRKEVEALIFLSRYRELKRRYGSPLSTSWKNVKRHQGGFIFSCQRQPNLSDVVEIDWPQRSSEDSPTVVPCQLPSVTNTLQPVPPASTTTPSLPSHPSSLSRPLTTDLPPLHIPLQSRFDRRLQASIHAPGNAPRSPEKILSDSDSANDTPVSSPQTPPITGPESPDISASGTPLAITQAHSPVAATAPPAKPQTE</sequence>
<dbReference type="GO" id="GO:0090324">
    <property type="term" value="P:negative regulation of oxidative phosphorylation"/>
    <property type="evidence" value="ECO:0007669"/>
    <property type="project" value="InterPro"/>
</dbReference>
<dbReference type="InterPro" id="IPR052000">
    <property type="entry name" value="ETFRF1"/>
</dbReference>
<accession>A0A2N5UZP0</accession>
<protein>
    <submittedName>
        <fullName evidence="3">Uncharacterized protein</fullName>
    </submittedName>
</protein>
<feature type="region of interest" description="Disordered" evidence="2">
    <location>
        <begin position="128"/>
        <end position="181"/>
    </location>
</feature>
<evidence type="ECO:0000256" key="2">
    <source>
        <dbReference type="SAM" id="MobiDB-lite"/>
    </source>
</evidence>
<evidence type="ECO:0000313" key="4">
    <source>
        <dbReference type="Proteomes" id="UP000235392"/>
    </source>
</evidence>
<name>A0A2N5UZP0_9BASI</name>
<dbReference type="PANTHER" id="PTHR21024">
    <property type="entry name" value="GROWTH HORMONE-INDUCIBLE SOLUBLE PROTEIN-RELATED"/>
    <property type="match status" value="1"/>
</dbReference>
<feature type="region of interest" description="Disordered" evidence="2">
    <location>
        <begin position="197"/>
        <end position="265"/>
    </location>
</feature>
<comment type="caution">
    <text evidence="3">The sequence shown here is derived from an EMBL/GenBank/DDBJ whole genome shotgun (WGS) entry which is preliminary data.</text>
</comment>
<dbReference type="CDD" id="cd20265">
    <property type="entry name" value="Complex1_LYR_ETFRF1_LYRM5"/>
    <property type="match status" value="1"/>
</dbReference>
<organism evidence="3 4">
    <name type="scientific">Puccinia coronata f. sp. avenae</name>
    <dbReference type="NCBI Taxonomy" id="200324"/>
    <lineage>
        <taxon>Eukaryota</taxon>
        <taxon>Fungi</taxon>
        <taxon>Dikarya</taxon>
        <taxon>Basidiomycota</taxon>
        <taxon>Pucciniomycotina</taxon>
        <taxon>Pucciniomycetes</taxon>
        <taxon>Pucciniales</taxon>
        <taxon>Pucciniaceae</taxon>
        <taxon>Puccinia</taxon>
    </lineage>
</organism>
<evidence type="ECO:0000256" key="1">
    <source>
        <dbReference type="ARBA" id="ARBA00009508"/>
    </source>
</evidence>
<evidence type="ECO:0000313" key="3">
    <source>
        <dbReference type="EMBL" id="PLW43235.1"/>
    </source>
</evidence>
<dbReference type="InterPro" id="IPR045296">
    <property type="entry name" value="Complex1_LYR_ETFRF1_LYRM5"/>
</dbReference>
<dbReference type="AlphaFoldDB" id="A0A2N5UZP0"/>
<proteinExistence type="inferred from homology"/>